<keyword evidence="2" id="KW-0041">Annexin</keyword>
<evidence type="ECO:0000313" key="4">
    <source>
        <dbReference type="Proteomes" id="UP001371456"/>
    </source>
</evidence>
<dbReference type="GO" id="GO:0005544">
    <property type="term" value="F:calcium-dependent phospholipid binding"/>
    <property type="evidence" value="ECO:0007669"/>
    <property type="project" value="InterPro"/>
</dbReference>
<dbReference type="SUPFAM" id="SSF47874">
    <property type="entry name" value="Annexin"/>
    <property type="match status" value="1"/>
</dbReference>
<keyword evidence="1" id="KW-0677">Repeat</keyword>
<evidence type="ECO:0000256" key="2">
    <source>
        <dbReference type="ARBA" id="ARBA00023216"/>
    </source>
</evidence>
<organism evidence="3 4">
    <name type="scientific">Solanum bulbocastanum</name>
    <name type="common">Wild potato</name>
    <dbReference type="NCBI Taxonomy" id="147425"/>
    <lineage>
        <taxon>Eukaryota</taxon>
        <taxon>Viridiplantae</taxon>
        <taxon>Streptophyta</taxon>
        <taxon>Embryophyta</taxon>
        <taxon>Tracheophyta</taxon>
        <taxon>Spermatophyta</taxon>
        <taxon>Magnoliopsida</taxon>
        <taxon>eudicotyledons</taxon>
        <taxon>Gunneridae</taxon>
        <taxon>Pentapetalae</taxon>
        <taxon>asterids</taxon>
        <taxon>lamiids</taxon>
        <taxon>Solanales</taxon>
        <taxon>Solanaceae</taxon>
        <taxon>Solanoideae</taxon>
        <taxon>Solaneae</taxon>
        <taxon>Solanum</taxon>
    </lineage>
</organism>
<sequence>MSNIEFTDHKMESLKIPELVPSAAEDSQQLRKAFVGWGTEACIIKILGHRNAAQRKRVVHLWTMAPAERDA</sequence>
<keyword evidence="4" id="KW-1185">Reference proteome</keyword>
<dbReference type="InterPro" id="IPR037104">
    <property type="entry name" value="Annexin_sf"/>
</dbReference>
<dbReference type="Gene3D" id="1.10.220.10">
    <property type="entry name" value="Annexin"/>
    <property type="match status" value="1"/>
</dbReference>
<dbReference type="EMBL" id="JBANQN010000005">
    <property type="protein sequence ID" value="KAK6790042.1"/>
    <property type="molecule type" value="Genomic_DNA"/>
</dbReference>
<dbReference type="AlphaFoldDB" id="A0AAN8TRN2"/>
<accession>A0AAN8TRN2</accession>
<evidence type="ECO:0000256" key="1">
    <source>
        <dbReference type="ARBA" id="ARBA00022737"/>
    </source>
</evidence>
<reference evidence="3 4" key="1">
    <citation type="submission" date="2024-02" db="EMBL/GenBank/DDBJ databases">
        <title>de novo genome assembly of Solanum bulbocastanum strain 11H21.</title>
        <authorList>
            <person name="Hosaka A.J."/>
        </authorList>
    </citation>
    <scope>NUCLEOTIDE SEQUENCE [LARGE SCALE GENOMIC DNA]</scope>
    <source>
        <tissue evidence="3">Young leaves</tissue>
    </source>
</reference>
<dbReference type="Proteomes" id="UP001371456">
    <property type="component" value="Unassembled WGS sequence"/>
</dbReference>
<comment type="caution">
    <text evidence="3">The sequence shown here is derived from an EMBL/GenBank/DDBJ whole genome shotgun (WGS) entry which is preliminary data.</text>
</comment>
<evidence type="ECO:0000313" key="3">
    <source>
        <dbReference type="EMBL" id="KAK6790042.1"/>
    </source>
</evidence>
<proteinExistence type="predicted"/>
<dbReference type="Pfam" id="PF00191">
    <property type="entry name" value="Annexin"/>
    <property type="match status" value="1"/>
</dbReference>
<name>A0AAN8TRN2_SOLBU</name>
<gene>
    <name evidence="3" type="ORF">RDI58_013842</name>
</gene>
<dbReference type="GO" id="GO:0005509">
    <property type="term" value="F:calcium ion binding"/>
    <property type="evidence" value="ECO:0007669"/>
    <property type="project" value="InterPro"/>
</dbReference>
<protein>
    <submittedName>
        <fullName evidence="3">Uncharacterized protein</fullName>
    </submittedName>
</protein>
<dbReference type="InterPro" id="IPR018502">
    <property type="entry name" value="Annexin_repeat"/>
</dbReference>